<gene>
    <name evidence="3" type="ORF">ACFPOG_11655</name>
</gene>
<dbReference type="Gene3D" id="2.60.40.1080">
    <property type="match status" value="10"/>
</dbReference>
<feature type="domain" description="BIG2" evidence="2">
    <location>
        <begin position="117"/>
        <end position="197"/>
    </location>
</feature>
<evidence type="ECO:0000313" key="4">
    <source>
        <dbReference type="Proteomes" id="UP001596044"/>
    </source>
</evidence>
<organism evidence="3 4">
    <name type="scientific">Paenibacillus aestuarii</name>
    <dbReference type="NCBI Taxonomy" id="516965"/>
    <lineage>
        <taxon>Bacteria</taxon>
        <taxon>Bacillati</taxon>
        <taxon>Bacillota</taxon>
        <taxon>Bacilli</taxon>
        <taxon>Bacillales</taxon>
        <taxon>Paenibacillaceae</taxon>
        <taxon>Paenibacillus</taxon>
    </lineage>
</organism>
<feature type="domain" description="BIG2" evidence="2">
    <location>
        <begin position="366"/>
        <end position="446"/>
    </location>
</feature>
<feature type="domain" description="BIG2" evidence="2">
    <location>
        <begin position="449"/>
        <end position="529"/>
    </location>
</feature>
<keyword evidence="1" id="KW-0732">Signal</keyword>
<feature type="domain" description="BIG2" evidence="2">
    <location>
        <begin position="281"/>
        <end position="363"/>
    </location>
</feature>
<dbReference type="InterPro" id="IPR003343">
    <property type="entry name" value="Big_2"/>
</dbReference>
<sequence>MMIARKSKLLLLPFLLIFAFISSFGSTALAADEISRLVLNKNELTMEVGDTLAMTATAVYESGSTETVTVKTDWNSSANDVAAVYAGSVTAKKAGTAVITATYSDKTVIVNVTVNKHVRSLIKDKQSVDLRLGQSDQITLTAYYDDGTNEDVTQKAEWSFDKDAIATVVNGKITGLSSGTATLTAQYNNRSVTIPVNVEIVKRLEPDQSQLSLLLHDSQTIKLTATFPDGSVEDVTDKAEWESDHPDIADVLKGKITGYGPGQAMITATYGTQSVEIKTDVDKAIKLDLDQQQVYMKKNSTTQLQLTASYADGSTNNIADRADWSSSDESVVYVDKGKLVANATGEATITAKYGERSVTATVDVDVAKRLTISQESLSMKTTDTPALTLSAAFNDGTTADVTNQATWKVSDDNILDVTNGKITAFKAGEATITASFGGKSVSSKIYVDIPTYIKASKKNLDFQVGSYEQIGLTAVYSGSSEADVTNKAEWTTSDSSVAEVSNGLITAVGKGSATVTAKYGTRTVTVQVSVGILKSLTSDKDSISNIVLKKGDSQAVAVTATYTDGTTAEVSKDAVWTSSNTKAVTVSEGVLKAVAAGETVITAEYGGKSLTLNVQVDMASTLAPNVTSIAIDIGETKAIVITATDVNGNTSDVTSQAQWTSSTPAVATVAAGTVTAVANGKTTVTATYGGKTVTIPVEVGAVQTVDTDKKFISMKTGDSVQVNLTAMLANGSKKDVSTSGTWKSSNYKVVSVDNGLVTAVGSGKANISGTYNGKTISIPVEVDTLKYLKTDIVNVEMKLGATYNVKATATYADQSEQDVTLPALWKSNNIRIADVKDGVIQANGKGKAVISVTFGNMKTTVYVTIKE</sequence>
<keyword evidence="4" id="KW-1185">Reference proteome</keyword>
<dbReference type="SUPFAM" id="SSF49373">
    <property type="entry name" value="Invasin/intimin cell-adhesion fragments"/>
    <property type="match status" value="10"/>
</dbReference>
<accession>A0ABW0K6R3</accession>
<feature type="domain" description="BIG2" evidence="2">
    <location>
        <begin position="701"/>
        <end position="781"/>
    </location>
</feature>
<feature type="domain" description="BIG2" evidence="2">
    <location>
        <begin position="33"/>
        <end position="113"/>
    </location>
</feature>
<feature type="domain" description="BIG2" evidence="2">
    <location>
        <begin position="616"/>
        <end position="698"/>
    </location>
</feature>
<feature type="domain" description="BIG2" evidence="2">
    <location>
        <begin position="532"/>
        <end position="615"/>
    </location>
</feature>
<dbReference type="EMBL" id="JBHSMJ010000012">
    <property type="protein sequence ID" value="MFC5448924.1"/>
    <property type="molecule type" value="Genomic_DNA"/>
</dbReference>
<comment type="caution">
    <text evidence="3">The sequence shown here is derived from an EMBL/GenBank/DDBJ whole genome shotgun (WGS) entry which is preliminary data.</text>
</comment>
<proteinExistence type="predicted"/>
<reference evidence="4" key="1">
    <citation type="journal article" date="2019" name="Int. J. Syst. Evol. Microbiol.">
        <title>The Global Catalogue of Microorganisms (GCM) 10K type strain sequencing project: providing services to taxonomists for standard genome sequencing and annotation.</title>
        <authorList>
            <consortium name="The Broad Institute Genomics Platform"/>
            <consortium name="The Broad Institute Genome Sequencing Center for Infectious Disease"/>
            <person name="Wu L."/>
            <person name="Ma J."/>
        </authorList>
    </citation>
    <scope>NUCLEOTIDE SEQUENCE [LARGE SCALE GENOMIC DNA]</scope>
    <source>
        <strain evidence="4">KACC 11904</strain>
    </source>
</reference>
<feature type="domain" description="BIG2" evidence="2">
    <location>
        <begin position="784"/>
        <end position="864"/>
    </location>
</feature>
<dbReference type="SMART" id="SM00635">
    <property type="entry name" value="BID_2"/>
    <property type="match status" value="10"/>
</dbReference>
<feature type="domain" description="BIG2" evidence="2">
    <location>
        <begin position="200"/>
        <end position="280"/>
    </location>
</feature>
<dbReference type="RefSeq" id="WP_270878762.1">
    <property type="nucleotide sequence ID" value="NZ_JAQFVF010000021.1"/>
</dbReference>
<dbReference type="Proteomes" id="UP001596044">
    <property type="component" value="Unassembled WGS sequence"/>
</dbReference>
<name>A0ABW0K6R3_9BACL</name>
<feature type="signal peptide" evidence="1">
    <location>
        <begin position="1"/>
        <end position="30"/>
    </location>
</feature>
<evidence type="ECO:0000256" key="1">
    <source>
        <dbReference type="SAM" id="SignalP"/>
    </source>
</evidence>
<evidence type="ECO:0000313" key="3">
    <source>
        <dbReference type="EMBL" id="MFC5448924.1"/>
    </source>
</evidence>
<evidence type="ECO:0000259" key="2">
    <source>
        <dbReference type="SMART" id="SM00635"/>
    </source>
</evidence>
<feature type="chain" id="PRO_5046635309" evidence="1">
    <location>
        <begin position="31"/>
        <end position="867"/>
    </location>
</feature>
<dbReference type="InterPro" id="IPR008964">
    <property type="entry name" value="Invasin/intimin_cell_adhesion"/>
</dbReference>
<protein>
    <submittedName>
        <fullName evidence="3">Ig-like domain-containing protein</fullName>
    </submittedName>
</protein>